<proteinExistence type="inferred from homology"/>
<dbReference type="GO" id="GO:0019698">
    <property type="term" value="P:D-galacturonate catabolic process"/>
    <property type="evidence" value="ECO:0007669"/>
    <property type="project" value="TreeGrafter"/>
</dbReference>
<dbReference type="SUPFAM" id="SSF53613">
    <property type="entry name" value="Ribokinase-like"/>
    <property type="match status" value="1"/>
</dbReference>
<dbReference type="CDD" id="cd01166">
    <property type="entry name" value="KdgK"/>
    <property type="match status" value="1"/>
</dbReference>
<dbReference type="RefSeq" id="WP_169075915.1">
    <property type="nucleotide sequence ID" value="NZ_JABBXH010000004.1"/>
</dbReference>
<dbReference type="PANTHER" id="PTHR43085">
    <property type="entry name" value="HEXOKINASE FAMILY MEMBER"/>
    <property type="match status" value="1"/>
</dbReference>
<gene>
    <name evidence="5" type="ORF">HII17_13580</name>
</gene>
<dbReference type="GO" id="GO:0005829">
    <property type="term" value="C:cytosol"/>
    <property type="evidence" value="ECO:0007669"/>
    <property type="project" value="TreeGrafter"/>
</dbReference>
<dbReference type="GO" id="GO:0042840">
    <property type="term" value="P:D-glucuronate catabolic process"/>
    <property type="evidence" value="ECO:0007669"/>
    <property type="project" value="TreeGrafter"/>
</dbReference>
<evidence type="ECO:0000256" key="1">
    <source>
        <dbReference type="ARBA" id="ARBA00010688"/>
    </source>
</evidence>
<dbReference type="PROSITE" id="PS00584">
    <property type="entry name" value="PFKB_KINASES_2"/>
    <property type="match status" value="1"/>
</dbReference>
<evidence type="ECO:0000313" key="5">
    <source>
        <dbReference type="EMBL" id="NMP32592.1"/>
    </source>
</evidence>
<name>A0A7Y0LEB0_9GAMM</name>
<evidence type="ECO:0000256" key="3">
    <source>
        <dbReference type="ARBA" id="ARBA00022777"/>
    </source>
</evidence>
<feature type="domain" description="Carbohydrate kinase PfkB" evidence="4">
    <location>
        <begin position="1"/>
        <end position="298"/>
    </location>
</feature>
<keyword evidence="6" id="KW-1185">Reference proteome</keyword>
<comment type="caution">
    <text evidence="5">The sequence shown here is derived from an EMBL/GenBank/DDBJ whole genome shotgun (WGS) entry which is preliminary data.</text>
</comment>
<evidence type="ECO:0000259" key="4">
    <source>
        <dbReference type="Pfam" id="PF00294"/>
    </source>
</evidence>
<organism evidence="5 6">
    <name type="scientific">Thalassotalea algicola</name>
    <dbReference type="NCBI Taxonomy" id="2716224"/>
    <lineage>
        <taxon>Bacteria</taxon>
        <taxon>Pseudomonadati</taxon>
        <taxon>Pseudomonadota</taxon>
        <taxon>Gammaproteobacteria</taxon>
        <taxon>Alteromonadales</taxon>
        <taxon>Colwelliaceae</taxon>
        <taxon>Thalassotalea</taxon>
    </lineage>
</organism>
<keyword evidence="2" id="KW-0808">Transferase</keyword>
<dbReference type="InterPro" id="IPR050306">
    <property type="entry name" value="PfkB_Carbo_kinase"/>
</dbReference>
<dbReference type="GO" id="GO:0006974">
    <property type="term" value="P:DNA damage response"/>
    <property type="evidence" value="ECO:0007669"/>
    <property type="project" value="TreeGrafter"/>
</dbReference>
<dbReference type="InterPro" id="IPR002173">
    <property type="entry name" value="Carboh/pur_kinase_PfkB_CS"/>
</dbReference>
<dbReference type="InterPro" id="IPR011611">
    <property type="entry name" value="PfkB_dom"/>
</dbReference>
<dbReference type="AlphaFoldDB" id="A0A7Y0LEB0"/>
<protein>
    <submittedName>
        <fullName evidence="5">Sugar kinase</fullName>
    </submittedName>
</protein>
<dbReference type="Pfam" id="PF00294">
    <property type="entry name" value="PfkB"/>
    <property type="match status" value="1"/>
</dbReference>
<dbReference type="Proteomes" id="UP000568664">
    <property type="component" value="Unassembled WGS sequence"/>
</dbReference>
<dbReference type="InterPro" id="IPR029056">
    <property type="entry name" value="Ribokinase-like"/>
</dbReference>
<evidence type="ECO:0000256" key="2">
    <source>
        <dbReference type="ARBA" id="ARBA00022679"/>
    </source>
</evidence>
<keyword evidence="3 5" id="KW-0418">Kinase</keyword>
<dbReference type="GO" id="GO:0008673">
    <property type="term" value="F:2-dehydro-3-deoxygluconokinase activity"/>
    <property type="evidence" value="ECO:0007669"/>
    <property type="project" value="TreeGrafter"/>
</dbReference>
<comment type="similarity">
    <text evidence="1">Belongs to the carbohydrate kinase PfkB family.</text>
</comment>
<dbReference type="PANTHER" id="PTHR43085:SF15">
    <property type="entry name" value="2-DEHYDRO-3-DEOXYGLUCONOKINASE"/>
    <property type="match status" value="1"/>
</dbReference>
<evidence type="ECO:0000313" key="6">
    <source>
        <dbReference type="Proteomes" id="UP000568664"/>
    </source>
</evidence>
<reference evidence="5 6" key="1">
    <citation type="submission" date="2020-04" db="EMBL/GenBank/DDBJ databases">
        <title>Thalassotalea sp. M1531, isolated from the surface of marine red alga.</title>
        <authorList>
            <person name="Pang L."/>
            <person name="Lu D.-C."/>
        </authorList>
    </citation>
    <scope>NUCLEOTIDE SEQUENCE [LARGE SCALE GENOMIC DNA]</scope>
    <source>
        <strain evidence="5 6">M1531</strain>
    </source>
</reference>
<accession>A0A7Y0LEB0</accession>
<sequence length="308" mass="34274">MKNIYLFGECMIELMSASKEANTLKQSFAGDVFNTAVYLKRLFNDTNVNMVTAVGKDSFSEDMISLFNAENLSSTQVFRSENKIPGLYAIELDEQGERSFTYWRNDSAARSVMKFIGDSNIAEICQGDVFFFSGISLGVVLPEDREKFWHFIAQIKAAGVKIAFDLNYRPRLWSSKDEAQQQFLKAFESADIILPGVDDFAAIFELDDVSSVIEFFSQYQYQELVIKNGEKNVYCLSVNGLEVVDVTPVKNVVDTTSAGDSFNGGYLGARLAGHSITQSVELANQVAGFVIQHKGAIVDKATFSSRFN</sequence>
<dbReference type="EMBL" id="JABBXH010000004">
    <property type="protein sequence ID" value="NMP32592.1"/>
    <property type="molecule type" value="Genomic_DNA"/>
</dbReference>
<dbReference type="Gene3D" id="3.40.1190.20">
    <property type="match status" value="1"/>
</dbReference>